<keyword evidence="4" id="KW-0804">Transcription</keyword>
<name>A0A971IDA7_9BIFI</name>
<keyword evidence="3" id="KW-0238">DNA-binding</keyword>
<gene>
    <name evidence="7" type="ORF">GXW98_06800</name>
</gene>
<dbReference type="GO" id="GO:0003700">
    <property type="term" value="F:DNA-binding transcription factor activity"/>
    <property type="evidence" value="ECO:0007669"/>
    <property type="project" value="InterPro"/>
</dbReference>
<evidence type="ECO:0000256" key="4">
    <source>
        <dbReference type="ARBA" id="ARBA00023163"/>
    </source>
</evidence>
<keyword evidence="2" id="KW-0805">Transcription regulation</keyword>
<dbReference type="InterPro" id="IPR000551">
    <property type="entry name" value="MerR-type_HTH_dom"/>
</dbReference>
<dbReference type="GO" id="GO:0003677">
    <property type="term" value="F:DNA binding"/>
    <property type="evidence" value="ECO:0007669"/>
    <property type="project" value="UniProtKB-KW"/>
</dbReference>
<dbReference type="InterPro" id="IPR009061">
    <property type="entry name" value="DNA-bd_dom_put_sf"/>
</dbReference>
<dbReference type="RefSeq" id="WP_273173991.1">
    <property type="nucleotide sequence ID" value="NZ_JAAXZR010000023.1"/>
</dbReference>
<proteinExistence type="predicted"/>
<feature type="domain" description="HTH merR-type" evidence="6">
    <location>
        <begin position="25"/>
        <end position="94"/>
    </location>
</feature>
<dbReference type="Pfam" id="PF00376">
    <property type="entry name" value="MerR"/>
    <property type="match status" value="1"/>
</dbReference>
<dbReference type="InterPro" id="IPR047057">
    <property type="entry name" value="MerR_fam"/>
</dbReference>
<evidence type="ECO:0000256" key="1">
    <source>
        <dbReference type="ARBA" id="ARBA00022491"/>
    </source>
</evidence>
<reference evidence="7" key="2">
    <citation type="submission" date="2020-01" db="EMBL/GenBank/DDBJ databases">
        <authorList>
            <person name="Campanaro S."/>
        </authorList>
    </citation>
    <scope>NUCLEOTIDE SEQUENCE</scope>
    <source>
        <strain evidence="7">AS01afH2WH_6</strain>
    </source>
</reference>
<protein>
    <submittedName>
        <fullName evidence="7">MerR family transcriptional regulator</fullName>
    </submittedName>
</protein>
<dbReference type="PRINTS" id="PR00040">
    <property type="entry name" value="HTHMERR"/>
</dbReference>
<evidence type="ECO:0000256" key="3">
    <source>
        <dbReference type="ARBA" id="ARBA00023125"/>
    </source>
</evidence>
<dbReference type="PANTHER" id="PTHR30204:SF69">
    <property type="entry name" value="MERR-FAMILY TRANSCRIPTIONAL REGULATOR"/>
    <property type="match status" value="1"/>
</dbReference>
<evidence type="ECO:0000313" key="8">
    <source>
        <dbReference type="Proteomes" id="UP000767327"/>
    </source>
</evidence>
<comment type="caution">
    <text evidence="7">The sequence shown here is derived from an EMBL/GenBank/DDBJ whole genome shotgun (WGS) entry which is preliminary data.</text>
</comment>
<dbReference type="InterPro" id="IPR015358">
    <property type="entry name" value="Tscrpt_reg_MerR_DNA-bd"/>
</dbReference>
<dbReference type="CDD" id="cd01109">
    <property type="entry name" value="HTH_YyaN"/>
    <property type="match status" value="1"/>
</dbReference>
<dbReference type="Gene3D" id="1.10.1660.10">
    <property type="match status" value="1"/>
</dbReference>
<dbReference type="EMBL" id="JAAXZR010000023">
    <property type="protein sequence ID" value="NLT79971.1"/>
    <property type="molecule type" value="Genomic_DNA"/>
</dbReference>
<dbReference type="PROSITE" id="PS00552">
    <property type="entry name" value="HTH_MERR_1"/>
    <property type="match status" value="1"/>
</dbReference>
<evidence type="ECO:0000259" key="6">
    <source>
        <dbReference type="PROSITE" id="PS50937"/>
    </source>
</evidence>
<sequence length="145" mass="16492">MLKKNNTVRLLGEADGAPEEWSVPRWSIGQAAERTGVSADTLRYYEREGILSPAGRTPGGLRRYSELDLEKISCAHWLRCAGVSLNTIREFDALRDGGRQTLSGRRALFEDHLDELERKREEIDASMTSIKAKIAKYDRLIEERQ</sequence>
<dbReference type="PANTHER" id="PTHR30204">
    <property type="entry name" value="REDOX-CYCLING DRUG-SENSING TRANSCRIPTIONAL ACTIVATOR SOXR"/>
    <property type="match status" value="1"/>
</dbReference>
<dbReference type="SUPFAM" id="SSF46955">
    <property type="entry name" value="Putative DNA-binding domain"/>
    <property type="match status" value="1"/>
</dbReference>
<feature type="coiled-coil region" evidence="5">
    <location>
        <begin position="99"/>
        <end position="133"/>
    </location>
</feature>
<dbReference type="SMART" id="SM00422">
    <property type="entry name" value="HTH_MERR"/>
    <property type="match status" value="1"/>
</dbReference>
<evidence type="ECO:0000256" key="5">
    <source>
        <dbReference type="SAM" id="Coils"/>
    </source>
</evidence>
<dbReference type="PROSITE" id="PS50937">
    <property type="entry name" value="HTH_MERR_2"/>
    <property type="match status" value="1"/>
</dbReference>
<dbReference type="Pfam" id="PF09278">
    <property type="entry name" value="MerR-DNA-bind"/>
    <property type="match status" value="1"/>
</dbReference>
<keyword evidence="1" id="KW-0678">Repressor</keyword>
<accession>A0A971IDA7</accession>
<reference evidence="7" key="1">
    <citation type="journal article" date="2020" name="Biotechnol. Biofuels">
        <title>New insights from the biogas microbiome by comprehensive genome-resolved metagenomics of nearly 1600 species originating from multiple anaerobic digesters.</title>
        <authorList>
            <person name="Campanaro S."/>
            <person name="Treu L."/>
            <person name="Rodriguez-R L.M."/>
            <person name="Kovalovszki A."/>
            <person name="Ziels R.M."/>
            <person name="Maus I."/>
            <person name="Zhu X."/>
            <person name="Kougias P.G."/>
            <person name="Basile A."/>
            <person name="Luo G."/>
            <person name="Schluter A."/>
            <person name="Konstantinidis K.T."/>
            <person name="Angelidaki I."/>
        </authorList>
    </citation>
    <scope>NUCLEOTIDE SEQUENCE</scope>
    <source>
        <strain evidence="7">AS01afH2WH_6</strain>
    </source>
</reference>
<dbReference type="AlphaFoldDB" id="A0A971IDA7"/>
<evidence type="ECO:0000256" key="2">
    <source>
        <dbReference type="ARBA" id="ARBA00023015"/>
    </source>
</evidence>
<organism evidence="7 8">
    <name type="scientific">Bifidobacterium crudilactis</name>
    <dbReference type="NCBI Taxonomy" id="327277"/>
    <lineage>
        <taxon>Bacteria</taxon>
        <taxon>Bacillati</taxon>
        <taxon>Actinomycetota</taxon>
        <taxon>Actinomycetes</taxon>
        <taxon>Bifidobacteriales</taxon>
        <taxon>Bifidobacteriaceae</taxon>
        <taxon>Bifidobacterium</taxon>
    </lineage>
</organism>
<evidence type="ECO:0000313" key="7">
    <source>
        <dbReference type="EMBL" id="NLT79971.1"/>
    </source>
</evidence>
<keyword evidence="5" id="KW-0175">Coiled coil</keyword>
<dbReference type="Proteomes" id="UP000767327">
    <property type="component" value="Unassembled WGS sequence"/>
</dbReference>